<evidence type="ECO:0000259" key="3">
    <source>
        <dbReference type="Pfam" id="PF23586"/>
    </source>
</evidence>
<reference evidence="5 6" key="1">
    <citation type="submission" date="2024-05" db="EMBL/GenBank/DDBJ databases">
        <title>Culex pipiens pipiens assembly and annotation.</title>
        <authorList>
            <person name="Alout H."/>
            <person name="Durand T."/>
        </authorList>
    </citation>
    <scope>NUCLEOTIDE SEQUENCE [LARGE SCALE GENOMIC DNA]</scope>
    <source>
        <strain evidence="5">HA-2024</strain>
        <tissue evidence="5">Whole body</tissue>
    </source>
</reference>
<evidence type="ECO:0000259" key="4">
    <source>
        <dbReference type="Pfam" id="PF25469"/>
    </source>
</evidence>
<dbReference type="PANTHER" id="PTHR19871">
    <property type="entry name" value="BETA TRANSDUCIN-RELATED PROTEIN"/>
    <property type="match status" value="1"/>
</dbReference>
<dbReference type="InterPro" id="IPR015943">
    <property type="entry name" value="WD40/YVTN_repeat-like_dom_sf"/>
</dbReference>
<feature type="domain" description="NWD2 C-terminal beta-propeller" evidence="3">
    <location>
        <begin position="1161"/>
        <end position="1510"/>
    </location>
</feature>
<sequence>MAKCYPRIKDYCREKHGLEFQVVDMRWGVRDEATDDHMTTELCMREIKNCQRLSMGPNFVVFLGQKYGYRPIPTYILSSELQLIRDDLAAMGIDVTLLDMWYKKDSNAVPPISILQPISSILTNFNNKRVPKLQAEDQAVWWDTLTKMQKLFRKGAASCHAQGKLDKDQMHNYFMSVTEREVINGVLNVKNTKNHCIAYLRYINNINLQNLKKASLYVDILNRSLDTEACKLLADLRDVRVPNRIEVSNLQKYTIEWIGREGLDVETHEEYLNHFITHFYKNIVKLVDRAMRKEDSSAQGQIVTEILQHLHACNNSVKVFYGREEQLQRIENYMLGLSDKPLVLYGEGGCGKTSLLAKSAALTSTDWFAKVRPISIIRFLGTTPDSSTLTPTLISICQQALDQLTGAQDSGKVSWLPTRLPPFCKVLHCFIFTFAIPNENELIQPSFQIIVSCAAEESNPVVSQEYHLLRRMIDVEGNFIEVTALGEDLAMNVIKMWMATACRDLSNYQWRLVANAIGKCSLPIFVKLVFAEICRWRSYTRPQDTHLASTVMDSIMMLFERIEKQHGRILVFHALAYITAAKSGLSESELEDLISLDDRVLDDVYQYHLPPVRRIPPLLWTRIRNDLPNYLSEREADGVNVMNWYHRQFRDTAKERYFKNMNMAIYFHSMIADYYLGIWGGKPKPFKYTEIQRHRFGLTDKEGIADRKVPIQPLVFINKEGKVTRYNLRKFGELPFHLVRSRRFTDLFRNVLFNYDWLHAKLSSCPLQAVLADFEDASINIDDKDARRELMLVADALRLGGAILGVYPNMLAAQLVGRLLPEIGGNPNIKMLLEACDKSGPKDSALIPLNHCLHTPGGPLKYSLEGHQFAVFGFCLTSDYRYMVSISTRFITWDLSTSDLTRDVNPGVEGIMQQLVLSPDNKWAAAYTNNSQSVLLNMLSSEFAIIDNPFEETEPITGLFLLNKNLFLHTKLRYAFYDMRGALIEKHQLPDITEEWELLFMEFTSFTNFFAVLWSGQINETRLLLFTSREGLTIPTVNMHSVITMKKDRSRMYCCHQEDLYQVSEFEYHETVENDVVVGAEWRHVRDLPRYENDVKETALQLKMDQNDRFLLASTANGFVVWDFDPEDPISEEAIYLALPHSVRNISTKLTQSNSVMISSKVDYAVAGVSLSENGELAVTVTRGCVGVWEIRTGRLLSKLADSPLGAIVTHAIVTPDGRYIVSSETGKILIWNRVTEQVLSRDSQPGCMQINFLENGEKFLAVSCPNASASMAAPGDEQKLLAHAIVRGIPDGQTVFNFDYPVRLVPGLPFRCAVVTVDGQHIVCASIDKNNKDSIWVYNANNGMHEHKISLKGCNIKEMVSLLPLQNKPSQVAVITNEKGSIMDIKIRKHVRSIPKWGGTSTKDGKFGLYAPSRGGLELLELKKGSTVKTFIPKVAEGVFTVICMFTENDEYVLYYHSGRKTLRVFRTSDTEMIANYRMQAELTSIKSTTDGKSLVLGTVDGCISVLAIADPQKSEMQEFLKQLPSRDANWKKKLAKQKASARFKAAMRLASISTRFGTPVDEDDDDDDKDNEA</sequence>
<dbReference type="Gene3D" id="2.130.10.10">
    <property type="entry name" value="YVTN repeat-like/Quinoprotein amine dehydrogenase"/>
    <property type="match status" value="2"/>
</dbReference>
<gene>
    <name evidence="5" type="ORF">pipiens_015484</name>
</gene>
<keyword evidence="6" id="KW-1185">Reference proteome</keyword>
<evidence type="ECO:0008006" key="7">
    <source>
        <dbReference type="Google" id="ProtNLM"/>
    </source>
</evidence>
<feature type="domain" description="NWD1/2-like winged helix-turn-helix" evidence="4">
    <location>
        <begin position="550"/>
        <end position="661"/>
    </location>
</feature>
<dbReference type="Gene3D" id="1.25.40.370">
    <property type="match status" value="1"/>
</dbReference>
<dbReference type="InterPro" id="IPR057588">
    <property type="entry name" value="NWD1/2-like_WH"/>
</dbReference>
<evidence type="ECO:0000256" key="2">
    <source>
        <dbReference type="ARBA" id="ARBA00022737"/>
    </source>
</evidence>
<keyword evidence="1" id="KW-0853">WD repeat</keyword>
<dbReference type="Proteomes" id="UP001562425">
    <property type="component" value="Unassembled WGS sequence"/>
</dbReference>
<keyword evidence="2" id="KW-0677">Repeat</keyword>
<dbReference type="Gene3D" id="3.40.50.300">
    <property type="entry name" value="P-loop containing nucleotide triphosphate hydrolases"/>
    <property type="match status" value="1"/>
</dbReference>
<dbReference type="SUPFAM" id="SSF52540">
    <property type="entry name" value="P-loop containing nucleoside triphosphate hydrolases"/>
    <property type="match status" value="1"/>
</dbReference>
<dbReference type="SUPFAM" id="SSF50978">
    <property type="entry name" value="WD40 repeat-like"/>
    <property type="match status" value="1"/>
</dbReference>
<proteinExistence type="predicted"/>
<evidence type="ECO:0000313" key="5">
    <source>
        <dbReference type="EMBL" id="KAL1378605.1"/>
    </source>
</evidence>
<protein>
    <recommendedName>
        <fullName evidence="7">DUF4062 domain-containing protein</fullName>
    </recommendedName>
</protein>
<dbReference type="Pfam" id="PF23586">
    <property type="entry name" value="Beta-prop_NWD2_C"/>
    <property type="match status" value="1"/>
</dbReference>
<dbReference type="InterPro" id="IPR011047">
    <property type="entry name" value="Quinoprotein_ADH-like_sf"/>
</dbReference>
<dbReference type="Pfam" id="PF25469">
    <property type="entry name" value="WHD_NWD1"/>
    <property type="match status" value="1"/>
</dbReference>
<evidence type="ECO:0000313" key="6">
    <source>
        <dbReference type="Proteomes" id="UP001562425"/>
    </source>
</evidence>
<dbReference type="InterPro" id="IPR052752">
    <property type="entry name" value="NACHT-WD_repeat"/>
</dbReference>
<comment type="caution">
    <text evidence="5">The sequence shown here is derived from an EMBL/GenBank/DDBJ whole genome shotgun (WGS) entry which is preliminary data.</text>
</comment>
<dbReference type="PANTHER" id="PTHR19871:SF14">
    <property type="entry name" value="DUF4062 DOMAIN-CONTAINING PROTEIN"/>
    <property type="match status" value="1"/>
</dbReference>
<evidence type="ECO:0000256" key="1">
    <source>
        <dbReference type="ARBA" id="ARBA00022574"/>
    </source>
</evidence>
<dbReference type="InterPro" id="IPR027417">
    <property type="entry name" value="P-loop_NTPase"/>
</dbReference>
<dbReference type="SUPFAM" id="SSF50998">
    <property type="entry name" value="Quinoprotein alcohol dehydrogenase-like"/>
    <property type="match status" value="1"/>
</dbReference>
<dbReference type="FunFam" id="1.25.40.370:FF:000003">
    <property type="entry name" value="Leucine-rich repeat and WD repeat-containing protein"/>
    <property type="match status" value="1"/>
</dbReference>
<name>A0ABD1CQB5_CULPP</name>
<dbReference type="InterPro" id="IPR036322">
    <property type="entry name" value="WD40_repeat_dom_sf"/>
</dbReference>
<organism evidence="5 6">
    <name type="scientific">Culex pipiens pipiens</name>
    <name type="common">Northern house mosquito</name>
    <dbReference type="NCBI Taxonomy" id="38569"/>
    <lineage>
        <taxon>Eukaryota</taxon>
        <taxon>Metazoa</taxon>
        <taxon>Ecdysozoa</taxon>
        <taxon>Arthropoda</taxon>
        <taxon>Hexapoda</taxon>
        <taxon>Insecta</taxon>
        <taxon>Pterygota</taxon>
        <taxon>Neoptera</taxon>
        <taxon>Endopterygota</taxon>
        <taxon>Diptera</taxon>
        <taxon>Nematocera</taxon>
        <taxon>Culicoidea</taxon>
        <taxon>Culicidae</taxon>
        <taxon>Culicinae</taxon>
        <taxon>Culicini</taxon>
        <taxon>Culex</taxon>
        <taxon>Culex</taxon>
    </lineage>
</organism>
<accession>A0ABD1CQB5</accession>
<dbReference type="InterPro" id="IPR056534">
    <property type="entry name" value="Beta-prop_NWD2_C"/>
</dbReference>
<dbReference type="EMBL" id="JBEHCU010010222">
    <property type="protein sequence ID" value="KAL1378605.1"/>
    <property type="molecule type" value="Genomic_DNA"/>
</dbReference>